<organism evidence="6 7">
    <name type="scientific">Phyllotreta striolata</name>
    <name type="common">Striped flea beetle</name>
    <name type="synonym">Crioceris striolata</name>
    <dbReference type="NCBI Taxonomy" id="444603"/>
    <lineage>
        <taxon>Eukaryota</taxon>
        <taxon>Metazoa</taxon>
        <taxon>Ecdysozoa</taxon>
        <taxon>Arthropoda</taxon>
        <taxon>Hexapoda</taxon>
        <taxon>Insecta</taxon>
        <taxon>Pterygota</taxon>
        <taxon>Neoptera</taxon>
        <taxon>Endopterygota</taxon>
        <taxon>Coleoptera</taxon>
        <taxon>Polyphaga</taxon>
        <taxon>Cucujiformia</taxon>
        <taxon>Chrysomeloidea</taxon>
        <taxon>Chrysomelidae</taxon>
        <taxon>Galerucinae</taxon>
        <taxon>Alticini</taxon>
        <taxon>Phyllotreta</taxon>
    </lineage>
</organism>
<dbReference type="Proteomes" id="UP001153712">
    <property type="component" value="Chromosome 12"/>
</dbReference>
<dbReference type="Gene3D" id="3.40.50.2000">
    <property type="entry name" value="Glycogen Phosphorylase B"/>
    <property type="match status" value="2"/>
</dbReference>
<evidence type="ECO:0000256" key="4">
    <source>
        <dbReference type="SAM" id="Phobius"/>
    </source>
</evidence>
<keyword evidence="4" id="KW-1133">Transmembrane helix</keyword>
<feature type="signal peptide" evidence="5">
    <location>
        <begin position="1"/>
        <end position="19"/>
    </location>
</feature>
<dbReference type="CDD" id="cd03784">
    <property type="entry name" value="GT1_Gtf-like"/>
    <property type="match status" value="1"/>
</dbReference>
<feature type="chain" id="PRO_5040278076" description="Glucuronosyltransferase" evidence="5">
    <location>
        <begin position="20"/>
        <end position="516"/>
    </location>
</feature>
<keyword evidence="4" id="KW-0812">Transmembrane</keyword>
<dbReference type="PANTHER" id="PTHR48043">
    <property type="entry name" value="EG:EG0003.4 PROTEIN-RELATED"/>
    <property type="match status" value="1"/>
</dbReference>
<protein>
    <recommendedName>
        <fullName evidence="8">Glucuronosyltransferase</fullName>
    </recommendedName>
</protein>
<evidence type="ECO:0000256" key="2">
    <source>
        <dbReference type="ARBA" id="ARBA00022676"/>
    </source>
</evidence>
<name>A0A9N9TEF6_PHYSR</name>
<evidence type="ECO:0008006" key="8">
    <source>
        <dbReference type="Google" id="ProtNLM"/>
    </source>
</evidence>
<reference evidence="6" key="1">
    <citation type="submission" date="2022-01" db="EMBL/GenBank/DDBJ databases">
        <authorList>
            <person name="King R."/>
        </authorList>
    </citation>
    <scope>NUCLEOTIDE SEQUENCE</scope>
</reference>
<dbReference type="FunFam" id="3.40.50.2000:FF:000050">
    <property type="entry name" value="UDP-glucuronosyltransferase"/>
    <property type="match status" value="1"/>
</dbReference>
<keyword evidence="4" id="KW-0472">Membrane</keyword>
<evidence type="ECO:0000313" key="6">
    <source>
        <dbReference type="EMBL" id="CAG9856811.1"/>
    </source>
</evidence>
<keyword evidence="2" id="KW-0328">Glycosyltransferase</keyword>
<gene>
    <name evidence="6" type="ORF">PHYEVI_LOCUS3224</name>
</gene>
<evidence type="ECO:0000313" key="7">
    <source>
        <dbReference type="Proteomes" id="UP001153712"/>
    </source>
</evidence>
<keyword evidence="7" id="KW-1185">Reference proteome</keyword>
<keyword evidence="5" id="KW-0732">Signal</keyword>
<keyword evidence="3" id="KW-0808">Transferase</keyword>
<evidence type="ECO:0000256" key="1">
    <source>
        <dbReference type="ARBA" id="ARBA00009995"/>
    </source>
</evidence>
<dbReference type="Pfam" id="PF00201">
    <property type="entry name" value="UDPGT"/>
    <property type="match status" value="1"/>
</dbReference>
<dbReference type="InterPro" id="IPR002213">
    <property type="entry name" value="UDP_glucos_trans"/>
</dbReference>
<dbReference type="GO" id="GO:0008194">
    <property type="term" value="F:UDP-glycosyltransferase activity"/>
    <property type="evidence" value="ECO:0007669"/>
    <property type="project" value="InterPro"/>
</dbReference>
<accession>A0A9N9TEF6</accession>
<feature type="transmembrane region" description="Helical" evidence="4">
    <location>
        <begin position="479"/>
        <end position="510"/>
    </location>
</feature>
<proteinExistence type="inferred from homology"/>
<evidence type="ECO:0000256" key="5">
    <source>
        <dbReference type="SAM" id="SignalP"/>
    </source>
</evidence>
<comment type="similarity">
    <text evidence="1">Belongs to the UDP-glycosyltransferase family.</text>
</comment>
<dbReference type="InterPro" id="IPR050271">
    <property type="entry name" value="UDP-glycosyltransferase"/>
</dbReference>
<dbReference type="AlphaFoldDB" id="A0A9N9TEF6"/>
<evidence type="ECO:0000256" key="3">
    <source>
        <dbReference type="ARBA" id="ARBA00022679"/>
    </source>
</evidence>
<dbReference type="SUPFAM" id="SSF53756">
    <property type="entry name" value="UDP-Glycosyltransferase/glycogen phosphorylase"/>
    <property type="match status" value="1"/>
</dbReference>
<sequence length="516" mass="59450">MSSIKFFYIILSLVPAISASKILAIVSTPSYSHQISFQRIWISLAQKGHQVTLLTTNPINDPNLKTLREINTNSSYEIVHEYLDKVRDLPESQIVRFIARSLDEIMEQQLSLDPVVNLIRNESDYDVVICESLFFEMQAFADLYKCPKILISSFQPFNFHFQFLGSPSSPAANPSTELGFIGGVDTSFSNRFSSFVMSVLYTSIKHFVHFPQRHDLLKKHFGPNVRSPLEILRDTDLFIITSNHILNEIRPLGPNIVHLGGGLHLSPPKPLPKEIKEFLDSATEGFIYLSLGTNAKSMYLPNEEIQVIMEAFSELPYKVLWKLERQDILQIPKNVKIMSWIPQQDVLRHPNIKLFIMQGGLQSLEESILTHVPMVIMPGWMPDQVVNSRRMEHRGLARIIHHHPIPDKEEFKSVILDVINDPKYKENVVKTAELLLDQPMSAVDKAVWWIEYVIRHKGAKHLRIPSIDMPAYQFYCLDIIAVIIILVFISIWIFKKICSFIFQLFLMLIFSKKKRE</sequence>
<dbReference type="OrthoDB" id="5835829at2759"/>
<dbReference type="PANTHER" id="PTHR48043:SF159">
    <property type="entry name" value="EG:EG0003.4 PROTEIN-RELATED"/>
    <property type="match status" value="1"/>
</dbReference>
<dbReference type="EMBL" id="OU900105">
    <property type="protein sequence ID" value="CAG9856811.1"/>
    <property type="molecule type" value="Genomic_DNA"/>
</dbReference>